<comment type="caution">
    <text evidence="1">The sequence shown here is derived from an EMBL/GenBank/DDBJ whole genome shotgun (WGS) entry which is preliminary data.</text>
</comment>
<dbReference type="Proteomes" id="UP001056120">
    <property type="component" value="Linkage Group LG25"/>
</dbReference>
<sequence>MKQIYLSARDKFYVEADKNYRKAIADLIPKEVPIIETRGGKKVQDKKPSVVVVQVPKPGKPTDLSRMRQILIKLKHNSPLHLEHAPSPPATAHPPAAVA</sequence>
<gene>
    <name evidence="1" type="ORF">L1987_75274</name>
</gene>
<protein>
    <submittedName>
        <fullName evidence="1">Uncharacterized protein</fullName>
    </submittedName>
</protein>
<proteinExistence type="predicted"/>
<organism evidence="1 2">
    <name type="scientific">Smallanthus sonchifolius</name>
    <dbReference type="NCBI Taxonomy" id="185202"/>
    <lineage>
        <taxon>Eukaryota</taxon>
        <taxon>Viridiplantae</taxon>
        <taxon>Streptophyta</taxon>
        <taxon>Embryophyta</taxon>
        <taxon>Tracheophyta</taxon>
        <taxon>Spermatophyta</taxon>
        <taxon>Magnoliopsida</taxon>
        <taxon>eudicotyledons</taxon>
        <taxon>Gunneridae</taxon>
        <taxon>Pentapetalae</taxon>
        <taxon>asterids</taxon>
        <taxon>campanulids</taxon>
        <taxon>Asterales</taxon>
        <taxon>Asteraceae</taxon>
        <taxon>Asteroideae</taxon>
        <taxon>Heliantheae alliance</taxon>
        <taxon>Millerieae</taxon>
        <taxon>Smallanthus</taxon>
    </lineage>
</organism>
<evidence type="ECO:0000313" key="1">
    <source>
        <dbReference type="EMBL" id="KAI3705043.1"/>
    </source>
</evidence>
<keyword evidence="2" id="KW-1185">Reference proteome</keyword>
<evidence type="ECO:0000313" key="2">
    <source>
        <dbReference type="Proteomes" id="UP001056120"/>
    </source>
</evidence>
<dbReference type="EMBL" id="CM042042">
    <property type="protein sequence ID" value="KAI3705043.1"/>
    <property type="molecule type" value="Genomic_DNA"/>
</dbReference>
<reference evidence="1 2" key="2">
    <citation type="journal article" date="2022" name="Mol. Ecol. Resour.">
        <title>The genomes of chicory, endive, great burdock and yacon provide insights into Asteraceae paleo-polyploidization history and plant inulin production.</title>
        <authorList>
            <person name="Fan W."/>
            <person name="Wang S."/>
            <person name="Wang H."/>
            <person name="Wang A."/>
            <person name="Jiang F."/>
            <person name="Liu H."/>
            <person name="Zhao H."/>
            <person name="Xu D."/>
            <person name="Zhang Y."/>
        </authorList>
    </citation>
    <scope>NUCLEOTIDE SEQUENCE [LARGE SCALE GENOMIC DNA]</scope>
    <source>
        <strain evidence="2">cv. Yunnan</strain>
        <tissue evidence="1">Leaves</tissue>
    </source>
</reference>
<reference evidence="2" key="1">
    <citation type="journal article" date="2022" name="Mol. Ecol. Resour.">
        <title>The genomes of chicory, endive, great burdock and yacon provide insights into Asteraceae palaeo-polyploidization history and plant inulin production.</title>
        <authorList>
            <person name="Fan W."/>
            <person name="Wang S."/>
            <person name="Wang H."/>
            <person name="Wang A."/>
            <person name="Jiang F."/>
            <person name="Liu H."/>
            <person name="Zhao H."/>
            <person name="Xu D."/>
            <person name="Zhang Y."/>
        </authorList>
    </citation>
    <scope>NUCLEOTIDE SEQUENCE [LARGE SCALE GENOMIC DNA]</scope>
    <source>
        <strain evidence="2">cv. Yunnan</strain>
    </source>
</reference>
<accession>A0ACB9A589</accession>
<name>A0ACB9A589_9ASTR</name>